<dbReference type="InterPro" id="IPR021862">
    <property type="entry name" value="DUF3472"/>
</dbReference>
<name>B4D593_9BACT</name>
<accession>B4D593</accession>
<gene>
    <name evidence="4" type="ORF">CfE428DRAFT_4082</name>
</gene>
<protein>
    <recommendedName>
        <fullName evidence="3">DUF5077 domain-containing protein</fullName>
    </recommendedName>
</protein>
<dbReference type="Proteomes" id="UP000005824">
    <property type="component" value="Unassembled WGS sequence"/>
</dbReference>
<dbReference type="EMBL" id="ABVL01000013">
    <property type="protein sequence ID" value="EDY18298.1"/>
    <property type="molecule type" value="Genomic_DNA"/>
</dbReference>
<dbReference type="InParanoid" id="B4D593"/>
<keyword evidence="2" id="KW-0732">Signal</keyword>
<feature type="chain" id="PRO_5002800453" description="DUF5077 domain-containing protein" evidence="2">
    <location>
        <begin position="19"/>
        <end position="415"/>
    </location>
</feature>
<feature type="domain" description="DUF5077" evidence="3">
    <location>
        <begin position="24"/>
        <end position="143"/>
    </location>
</feature>
<evidence type="ECO:0000256" key="1">
    <source>
        <dbReference type="SAM" id="MobiDB-lite"/>
    </source>
</evidence>
<organism evidence="4 5">
    <name type="scientific">Chthoniobacter flavus Ellin428</name>
    <dbReference type="NCBI Taxonomy" id="497964"/>
    <lineage>
        <taxon>Bacteria</taxon>
        <taxon>Pseudomonadati</taxon>
        <taxon>Verrucomicrobiota</taxon>
        <taxon>Spartobacteria</taxon>
        <taxon>Chthoniobacterales</taxon>
        <taxon>Chthoniobacteraceae</taxon>
        <taxon>Chthoniobacter</taxon>
    </lineage>
</organism>
<feature type="region of interest" description="Disordered" evidence="1">
    <location>
        <begin position="396"/>
        <end position="415"/>
    </location>
</feature>
<proteinExistence type="predicted"/>
<sequence precursor="true">MKTLSLLASIALASTAFAELRVPASTAYLDPDPNGAKVTKEGISGWTNPQITVSWFGEIKTPGMLDASVALHLPPGTNSRWRLTVGTQAREAQATGKGQPVTVKFGTFHIPNAGYVKFQLTSLNPKDKPAGDLDALVLDGTATQGAHFNLDPRRNAASVHLKYETPANGEVALFYNEVTAVTDPVATYYMACGFARGYFGMQVNSPTERRIIFSVWDSGSGQTAKNRTDVSDENRVKLLAKGENVVASDFGNEGTGGHSHLVYNWKTGQPQKFVVTAKAEGDHTDYTGYWFQPEQHVWKLIASFRAPRDGKWLRGLYSFSENFGGSNGHLQRKALFGPQWIRLADGKWQEITEASFSHDGTGKENRLDRFMGVESGRFFLSNGGFVPGSTKYGDKFTRPASGHPPEIQLPTVTSN</sequence>
<evidence type="ECO:0000313" key="4">
    <source>
        <dbReference type="EMBL" id="EDY18298.1"/>
    </source>
</evidence>
<dbReference type="AlphaFoldDB" id="B4D593"/>
<feature type="signal peptide" evidence="2">
    <location>
        <begin position="1"/>
        <end position="18"/>
    </location>
</feature>
<reference evidence="4 5" key="1">
    <citation type="journal article" date="2011" name="J. Bacteriol.">
        <title>Genome sequence of Chthoniobacter flavus Ellin428, an aerobic heterotrophic soil bacterium.</title>
        <authorList>
            <person name="Kant R."/>
            <person name="van Passel M.W."/>
            <person name="Palva A."/>
            <person name="Lucas S."/>
            <person name="Lapidus A."/>
            <person name="Glavina Del Rio T."/>
            <person name="Dalin E."/>
            <person name="Tice H."/>
            <person name="Bruce D."/>
            <person name="Goodwin L."/>
            <person name="Pitluck S."/>
            <person name="Larimer F.W."/>
            <person name="Land M.L."/>
            <person name="Hauser L."/>
            <person name="Sangwan P."/>
            <person name="de Vos W.M."/>
            <person name="Janssen P.H."/>
            <person name="Smidt H."/>
        </authorList>
    </citation>
    <scope>NUCLEOTIDE SEQUENCE [LARGE SCALE GENOMIC DNA]</scope>
    <source>
        <strain evidence="4 5">Ellin428</strain>
    </source>
</reference>
<dbReference type="Pfam" id="PF16871">
    <property type="entry name" value="DUF5077"/>
    <property type="match status" value="1"/>
</dbReference>
<comment type="caution">
    <text evidence="4">The sequence shown here is derived from an EMBL/GenBank/DDBJ whole genome shotgun (WGS) entry which is preliminary data.</text>
</comment>
<evidence type="ECO:0000259" key="3">
    <source>
        <dbReference type="Pfam" id="PF16871"/>
    </source>
</evidence>
<evidence type="ECO:0000313" key="5">
    <source>
        <dbReference type="Proteomes" id="UP000005824"/>
    </source>
</evidence>
<dbReference type="STRING" id="497964.CfE428DRAFT_4082"/>
<dbReference type="InterPro" id="IPR031712">
    <property type="entry name" value="DUF5077"/>
</dbReference>
<keyword evidence="5" id="KW-1185">Reference proteome</keyword>
<evidence type="ECO:0000256" key="2">
    <source>
        <dbReference type="SAM" id="SignalP"/>
    </source>
</evidence>
<dbReference type="eggNOG" id="COG4932">
    <property type="taxonomic scope" value="Bacteria"/>
</dbReference>
<dbReference type="Pfam" id="PF11958">
    <property type="entry name" value="DUF3472"/>
    <property type="match status" value="1"/>
</dbReference>
<dbReference type="RefSeq" id="WP_006981406.1">
    <property type="nucleotide sequence ID" value="NZ_ABVL01000013.1"/>
</dbReference>